<dbReference type="AlphaFoldDB" id="A0A9J6FTV5"/>
<evidence type="ECO:0000313" key="1">
    <source>
        <dbReference type="EMBL" id="KAH9365720.1"/>
    </source>
</evidence>
<dbReference type="Proteomes" id="UP000821853">
    <property type="component" value="Unassembled WGS sequence"/>
</dbReference>
<name>A0A9J6FTV5_HAELO</name>
<accession>A0A9J6FTV5</accession>
<evidence type="ECO:0000313" key="2">
    <source>
        <dbReference type="Proteomes" id="UP000821853"/>
    </source>
</evidence>
<dbReference type="EMBL" id="JABSTR010000003">
    <property type="protein sequence ID" value="KAH9365720.1"/>
    <property type="molecule type" value="Genomic_DNA"/>
</dbReference>
<proteinExistence type="predicted"/>
<comment type="caution">
    <text evidence="1">The sequence shown here is derived from an EMBL/GenBank/DDBJ whole genome shotgun (WGS) entry which is preliminary data.</text>
</comment>
<gene>
    <name evidence="1" type="ORF">HPB48_009619</name>
</gene>
<sequence length="123" mass="13425">MTDTQRHRYRVEGFGEHLNDHLISTCDFYLTTCLKCEGAIVFKNAAEHNVECRGRGADTVVLATSDARPLLEDFGNACSELQRALNSTTIERSDKLKAAVASLGEHFAKLQGQLATPEANTAA</sequence>
<reference evidence="1 2" key="1">
    <citation type="journal article" date="2020" name="Cell">
        <title>Large-Scale Comparative Analyses of Tick Genomes Elucidate Their Genetic Diversity and Vector Capacities.</title>
        <authorList>
            <consortium name="Tick Genome and Microbiome Consortium (TIGMIC)"/>
            <person name="Jia N."/>
            <person name="Wang J."/>
            <person name="Shi W."/>
            <person name="Du L."/>
            <person name="Sun Y."/>
            <person name="Zhan W."/>
            <person name="Jiang J.F."/>
            <person name="Wang Q."/>
            <person name="Zhang B."/>
            <person name="Ji P."/>
            <person name="Bell-Sakyi L."/>
            <person name="Cui X.M."/>
            <person name="Yuan T.T."/>
            <person name="Jiang B.G."/>
            <person name="Yang W.F."/>
            <person name="Lam T.T."/>
            <person name="Chang Q.C."/>
            <person name="Ding S.J."/>
            <person name="Wang X.J."/>
            <person name="Zhu J.G."/>
            <person name="Ruan X.D."/>
            <person name="Zhao L."/>
            <person name="Wei J.T."/>
            <person name="Ye R.Z."/>
            <person name="Que T.C."/>
            <person name="Du C.H."/>
            <person name="Zhou Y.H."/>
            <person name="Cheng J.X."/>
            <person name="Dai P.F."/>
            <person name="Guo W.B."/>
            <person name="Han X.H."/>
            <person name="Huang E.J."/>
            <person name="Li L.F."/>
            <person name="Wei W."/>
            <person name="Gao Y.C."/>
            <person name="Liu J.Z."/>
            <person name="Shao H.Z."/>
            <person name="Wang X."/>
            <person name="Wang C.C."/>
            <person name="Yang T.C."/>
            <person name="Huo Q.B."/>
            <person name="Li W."/>
            <person name="Chen H.Y."/>
            <person name="Chen S.E."/>
            <person name="Zhou L.G."/>
            <person name="Ni X.B."/>
            <person name="Tian J.H."/>
            <person name="Sheng Y."/>
            <person name="Liu T."/>
            <person name="Pan Y.S."/>
            <person name="Xia L.Y."/>
            <person name="Li J."/>
            <person name="Zhao F."/>
            <person name="Cao W.C."/>
        </authorList>
    </citation>
    <scope>NUCLEOTIDE SEQUENCE [LARGE SCALE GENOMIC DNA]</scope>
    <source>
        <strain evidence="1">HaeL-2018</strain>
    </source>
</reference>
<protein>
    <submittedName>
        <fullName evidence="1">Uncharacterized protein</fullName>
    </submittedName>
</protein>
<organism evidence="1 2">
    <name type="scientific">Haemaphysalis longicornis</name>
    <name type="common">Bush tick</name>
    <dbReference type="NCBI Taxonomy" id="44386"/>
    <lineage>
        <taxon>Eukaryota</taxon>
        <taxon>Metazoa</taxon>
        <taxon>Ecdysozoa</taxon>
        <taxon>Arthropoda</taxon>
        <taxon>Chelicerata</taxon>
        <taxon>Arachnida</taxon>
        <taxon>Acari</taxon>
        <taxon>Parasitiformes</taxon>
        <taxon>Ixodida</taxon>
        <taxon>Ixodoidea</taxon>
        <taxon>Ixodidae</taxon>
        <taxon>Haemaphysalinae</taxon>
        <taxon>Haemaphysalis</taxon>
    </lineage>
</organism>
<keyword evidence="2" id="KW-1185">Reference proteome</keyword>
<dbReference type="VEuPathDB" id="VectorBase:HLOH_043355"/>